<sequence length="319" mass="34877">LAGGAPKTKGVKRLSSGNLAGLEQVEEIRERVASITPEAAQSAFVDVLVGKREPAADVLQIPGIPRPTNPPAPPPVPPPYPPGAVDPARPRVQSDQSLPSVTAPFDGADHAVADLAMMDELWRQDMADVAALQRRQQGYGQQQQQQQYQQQQPPPPHPSQYSQYPPQHPQYPPHPEHPQHHPQHRPTLPPHPLGPAQHSPHYYQQAYAPPAYTPPQQQYGREAAMHEAAMHQQHPPHPSHPSPYPPHPSHPSHPSHPAPHPSIPASILEPNPLDLGRVSDVSLSAELEPQLRPSLSSMDDLDLGLGDLVDNDWDVAPEF</sequence>
<dbReference type="Proteomes" id="UP001165060">
    <property type="component" value="Unassembled WGS sequence"/>
</dbReference>
<keyword evidence="3" id="KW-1185">Reference proteome</keyword>
<feature type="region of interest" description="Disordered" evidence="1">
    <location>
        <begin position="133"/>
        <end position="201"/>
    </location>
</feature>
<proteinExistence type="predicted"/>
<reference evidence="2 3" key="1">
    <citation type="journal article" date="2023" name="Commun. Biol.">
        <title>Genome analysis of Parmales, the sister group of diatoms, reveals the evolutionary specialization of diatoms from phago-mixotrophs to photoautotrophs.</title>
        <authorList>
            <person name="Ban H."/>
            <person name="Sato S."/>
            <person name="Yoshikawa S."/>
            <person name="Yamada K."/>
            <person name="Nakamura Y."/>
            <person name="Ichinomiya M."/>
            <person name="Sato N."/>
            <person name="Blanc-Mathieu R."/>
            <person name="Endo H."/>
            <person name="Kuwata A."/>
            <person name="Ogata H."/>
        </authorList>
    </citation>
    <scope>NUCLEOTIDE SEQUENCE [LARGE SCALE GENOMIC DNA]</scope>
</reference>
<feature type="region of interest" description="Disordered" evidence="1">
    <location>
        <begin position="223"/>
        <end position="271"/>
    </location>
</feature>
<organism evidence="2 3">
    <name type="scientific">Tetraparma gracilis</name>
    <dbReference type="NCBI Taxonomy" id="2962635"/>
    <lineage>
        <taxon>Eukaryota</taxon>
        <taxon>Sar</taxon>
        <taxon>Stramenopiles</taxon>
        <taxon>Ochrophyta</taxon>
        <taxon>Bolidophyceae</taxon>
        <taxon>Parmales</taxon>
        <taxon>Triparmaceae</taxon>
        <taxon>Tetraparma</taxon>
    </lineage>
</organism>
<feature type="region of interest" description="Disordered" evidence="1">
    <location>
        <begin position="60"/>
        <end position="106"/>
    </location>
</feature>
<feature type="compositionally biased region" description="Low complexity" evidence="1">
    <location>
        <begin position="133"/>
        <end position="151"/>
    </location>
</feature>
<evidence type="ECO:0000313" key="3">
    <source>
        <dbReference type="Proteomes" id="UP001165060"/>
    </source>
</evidence>
<name>A0ABQ6MCD8_9STRA</name>
<evidence type="ECO:0000256" key="1">
    <source>
        <dbReference type="SAM" id="MobiDB-lite"/>
    </source>
</evidence>
<feature type="non-terminal residue" evidence="2">
    <location>
        <position position="1"/>
    </location>
</feature>
<protein>
    <submittedName>
        <fullName evidence="2">Uncharacterized protein</fullName>
    </submittedName>
</protein>
<gene>
    <name evidence="2" type="ORF">TeGR_g10460</name>
</gene>
<dbReference type="EMBL" id="BRYB01002669">
    <property type="protein sequence ID" value="GMI23665.1"/>
    <property type="molecule type" value="Genomic_DNA"/>
</dbReference>
<evidence type="ECO:0000313" key="2">
    <source>
        <dbReference type="EMBL" id="GMI23665.1"/>
    </source>
</evidence>
<accession>A0ABQ6MCD8</accession>
<feature type="compositionally biased region" description="Pro residues" evidence="1">
    <location>
        <begin position="235"/>
        <end position="262"/>
    </location>
</feature>
<comment type="caution">
    <text evidence="2">The sequence shown here is derived from an EMBL/GenBank/DDBJ whole genome shotgun (WGS) entry which is preliminary data.</text>
</comment>
<feature type="compositionally biased region" description="Pro residues" evidence="1">
    <location>
        <begin position="64"/>
        <end position="84"/>
    </location>
</feature>